<proteinExistence type="predicted"/>
<keyword evidence="3" id="KW-1185">Reference proteome</keyword>
<dbReference type="Pfam" id="PF13400">
    <property type="entry name" value="Tad"/>
    <property type="match status" value="1"/>
</dbReference>
<comment type="caution">
    <text evidence="2">The sequence shown here is derived from an EMBL/GenBank/DDBJ whole genome shotgun (WGS) entry which is preliminary data.</text>
</comment>
<gene>
    <name evidence="2" type="ORF">GCM10022276_08150</name>
</gene>
<reference evidence="3" key="1">
    <citation type="journal article" date="2019" name="Int. J. Syst. Evol. Microbiol.">
        <title>The Global Catalogue of Microorganisms (GCM) 10K type strain sequencing project: providing services to taxonomists for standard genome sequencing and annotation.</title>
        <authorList>
            <consortium name="The Broad Institute Genomics Platform"/>
            <consortium name="The Broad Institute Genome Sequencing Center for Infectious Disease"/>
            <person name="Wu L."/>
            <person name="Ma J."/>
        </authorList>
    </citation>
    <scope>NUCLEOTIDE SEQUENCE [LARGE SCALE GENOMIC DNA]</scope>
    <source>
        <strain evidence="3">JCM 17543</strain>
    </source>
</reference>
<protein>
    <submittedName>
        <fullName evidence="2">Pilus assembly protein TadG-related protein</fullName>
    </submittedName>
</protein>
<name>A0ABP7KZY6_9SPHN</name>
<organism evidence="2 3">
    <name type="scientific">Sphingomonas limnosediminicola</name>
    <dbReference type="NCBI Taxonomy" id="940133"/>
    <lineage>
        <taxon>Bacteria</taxon>
        <taxon>Pseudomonadati</taxon>
        <taxon>Pseudomonadota</taxon>
        <taxon>Alphaproteobacteria</taxon>
        <taxon>Sphingomonadales</taxon>
        <taxon>Sphingomonadaceae</taxon>
        <taxon>Sphingomonas</taxon>
    </lineage>
</organism>
<dbReference type="Proteomes" id="UP001500827">
    <property type="component" value="Unassembled WGS sequence"/>
</dbReference>
<accession>A0ABP7KZY6</accession>
<dbReference type="RefSeq" id="WP_344698414.1">
    <property type="nucleotide sequence ID" value="NZ_BAABBM010000001.1"/>
</dbReference>
<dbReference type="InterPro" id="IPR028087">
    <property type="entry name" value="Tad_N"/>
</dbReference>
<evidence type="ECO:0000313" key="2">
    <source>
        <dbReference type="EMBL" id="GAA3891361.1"/>
    </source>
</evidence>
<sequence>MIAFFGKLWRNNRGNTLAIAAAAMPLFIGAAGLATDTIQWTLWKRQLQRAADSAAIAGVYNREDASGATTTTKAAVDHDLGLNLHSFYALKSSATDYPDCSNKCKVEFPTDTTYSYNAVKVTIAIQQPLTFSSFFMSTAPTITAVSTAAAIAAGGDACVEALETNSGKTGITNNGNTDIYMPDCVMFSNSPSANSASAGGSSKVNALAVAAVGGIAQSKNWTVGSYRPYSPKLPDPFAKVNPDPADMNCTTDALDDGMTAAKFKSYAAGTNCFSSLSVRSNKSLNLDSVIGAGTKTIYINGGGVDFQGDFTCTSCTIVMTNKDPSQTATIGGMDANAKANINVTAPDKNCGCTFKGIAFYQDRRATDSATNKINGGSGSAIIGAVYFPSQELWYNGNGTTAAICTMIVSRRVTFIGNSTVSNKFKKLSDCADVGLPSSSTIRYVRLVG</sequence>
<evidence type="ECO:0000259" key="1">
    <source>
        <dbReference type="Pfam" id="PF13400"/>
    </source>
</evidence>
<evidence type="ECO:0000313" key="3">
    <source>
        <dbReference type="Proteomes" id="UP001500827"/>
    </source>
</evidence>
<dbReference type="EMBL" id="BAABBM010000001">
    <property type="protein sequence ID" value="GAA3891361.1"/>
    <property type="molecule type" value="Genomic_DNA"/>
</dbReference>
<feature type="domain" description="Putative Flp pilus-assembly TadG-like N-terminal" evidence="1">
    <location>
        <begin position="14"/>
        <end position="59"/>
    </location>
</feature>